<dbReference type="GO" id="GO:0004518">
    <property type="term" value="F:nuclease activity"/>
    <property type="evidence" value="ECO:0007669"/>
    <property type="project" value="UniProtKB-KW"/>
</dbReference>
<evidence type="ECO:0000256" key="2">
    <source>
        <dbReference type="ARBA" id="ARBA00022517"/>
    </source>
</evidence>
<keyword evidence="4 5" id="KW-0378">Hydrolase</keyword>
<comment type="function">
    <text evidence="5">Could be a nuclease involved in processing of the 5'-end of pre-16S rRNA.</text>
</comment>
<dbReference type="EC" id="3.1.-.-" evidence="5"/>
<dbReference type="SMART" id="SM00732">
    <property type="entry name" value="YqgFc"/>
    <property type="match status" value="1"/>
</dbReference>
<evidence type="ECO:0000256" key="5">
    <source>
        <dbReference type="HAMAP-Rule" id="MF_00651"/>
    </source>
</evidence>
<dbReference type="InterPro" id="IPR005227">
    <property type="entry name" value="YqgF"/>
</dbReference>
<gene>
    <name evidence="7" type="ORF">DFP81_10518</name>
</gene>
<sequence>MTVTPSQSDKSKPNTVNTVLGFDFGTTRMGVAIGQSITGSATPLAPLKAKEGIPNWDQIQKLVDEWKPDAFVVGLPLDMDGSENEMCQRARKFAKRLHGRFNRPYHMMDERLSSYEAKGQVIARGGHRNFKENSVDGLAAQMILETWFMESTA</sequence>
<proteinExistence type="inferred from homology"/>
<evidence type="ECO:0000256" key="4">
    <source>
        <dbReference type="ARBA" id="ARBA00022801"/>
    </source>
</evidence>
<dbReference type="GO" id="GO:0000967">
    <property type="term" value="P:rRNA 5'-end processing"/>
    <property type="evidence" value="ECO:0007669"/>
    <property type="project" value="UniProtKB-UniRule"/>
</dbReference>
<reference evidence="7 8" key="1">
    <citation type="submission" date="2018-08" db="EMBL/GenBank/DDBJ databases">
        <title>Genomic Encyclopedia of Type Strains, Phase III (KMG-III): the genomes of soil and plant-associated and newly described type strains.</title>
        <authorList>
            <person name="Whitman W."/>
        </authorList>
    </citation>
    <scope>NUCLEOTIDE SEQUENCE [LARGE SCALE GENOMIC DNA]</scope>
    <source>
        <strain evidence="7 8">CECT 7375</strain>
    </source>
</reference>
<comment type="caution">
    <text evidence="7">The sequence shown here is derived from an EMBL/GenBank/DDBJ whole genome shotgun (WGS) entry which is preliminary data.</text>
</comment>
<dbReference type="HAMAP" id="MF_00651">
    <property type="entry name" value="Nuclease_YqgF"/>
    <property type="match status" value="1"/>
</dbReference>
<dbReference type="Proteomes" id="UP000256542">
    <property type="component" value="Unassembled WGS sequence"/>
</dbReference>
<organism evidence="7 8">
    <name type="scientific">Marinomonas pollencensis</name>
    <dbReference type="NCBI Taxonomy" id="491954"/>
    <lineage>
        <taxon>Bacteria</taxon>
        <taxon>Pseudomonadati</taxon>
        <taxon>Pseudomonadota</taxon>
        <taxon>Gammaproteobacteria</taxon>
        <taxon>Oceanospirillales</taxon>
        <taxon>Oceanospirillaceae</taxon>
        <taxon>Marinomonas</taxon>
    </lineage>
</organism>
<dbReference type="NCBIfam" id="TIGR00250">
    <property type="entry name" value="RNAse_H_YqgF"/>
    <property type="match status" value="1"/>
</dbReference>
<evidence type="ECO:0000259" key="6">
    <source>
        <dbReference type="SMART" id="SM00732"/>
    </source>
</evidence>
<keyword evidence="8" id="KW-1185">Reference proteome</keyword>
<evidence type="ECO:0000313" key="8">
    <source>
        <dbReference type="Proteomes" id="UP000256542"/>
    </source>
</evidence>
<accession>A0A3E0DQ59</accession>
<comment type="similarity">
    <text evidence="5">Belongs to the YqgF HJR family.</text>
</comment>
<comment type="subcellular location">
    <subcellularLocation>
        <location evidence="5">Cytoplasm</location>
    </subcellularLocation>
</comment>
<protein>
    <recommendedName>
        <fullName evidence="5">Putative pre-16S rRNA nuclease</fullName>
        <ecNumber evidence="5">3.1.-.-</ecNumber>
    </recommendedName>
</protein>
<feature type="domain" description="YqgF/RNase H-like" evidence="6">
    <location>
        <begin position="17"/>
        <end position="117"/>
    </location>
</feature>
<dbReference type="Pfam" id="PF03652">
    <property type="entry name" value="RuvX"/>
    <property type="match status" value="1"/>
</dbReference>
<dbReference type="SUPFAM" id="SSF53098">
    <property type="entry name" value="Ribonuclease H-like"/>
    <property type="match status" value="1"/>
</dbReference>
<evidence type="ECO:0000256" key="1">
    <source>
        <dbReference type="ARBA" id="ARBA00022490"/>
    </source>
</evidence>
<keyword evidence="2 5" id="KW-0690">Ribosome biogenesis</keyword>
<dbReference type="PANTHER" id="PTHR33317">
    <property type="entry name" value="POLYNUCLEOTIDYL TRANSFERASE, RIBONUCLEASE H-LIKE SUPERFAMILY PROTEIN"/>
    <property type="match status" value="1"/>
</dbReference>
<dbReference type="InterPro" id="IPR037027">
    <property type="entry name" value="YqgF/RNaseH-like_dom_sf"/>
</dbReference>
<evidence type="ECO:0000313" key="7">
    <source>
        <dbReference type="EMBL" id="REG83652.1"/>
    </source>
</evidence>
<dbReference type="OrthoDB" id="9796140at2"/>
<dbReference type="RefSeq" id="WP_115897349.1">
    <property type="nucleotide sequence ID" value="NZ_QUNG01000005.1"/>
</dbReference>
<dbReference type="CDD" id="cd16964">
    <property type="entry name" value="YqgF"/>
    <property type="match status" value="1"/>
</dbReference>
<dbReference type="AlphaFoldDB" id="A0A3E0DQ59"/>
<dbReference type="Gene3D" id="3.30.420.140">
    <property type="entry name" value="YqgF/RNase H-like domain"/>
    <property type="match status" value="1"/>
</dbReference>
<dbReference type="EMBL" id="QUNG01000005">
    <property type="protein sequence ID" value="REG83652.1"/>
    <property type="molecule type" value="Genomic_DNA"/>
</dbReference>
<keyword evidence="1 5" id="KW-0963">Cytoplasm</keyword>
<dbReference type="GO" id="GO:0016788">
    <property type="term" value="F:hydrolase activity, acting on ester bonds"/>
    <property type="evidence" value="ECO:0007669"/>
    <property type="project" value="UniProtKB-UniRule"/>
</dbReference>
<keyword evidence="3 5" id="KW-0540">Nuclease</keyword>
<name>A0A3E0DQ59_9GAMM</name>
<dbReference type="PANTHER" id="PTHR33317:SF4">
    <property type="entry name" value="POLYNUCLEOTIDYL TRANSFERASE, RIBONUCLEASE H-LIKE SUPERFAMILY PROTEIN"/>
    <property type="match status" value="1"/>
</dbReference>
<dbReference type="GO" id="GO:0005829">
    <property type="term" value="C:cytosol"/>
    <property type="evidence" value="ECO:0007669"/>
    <property type="project" value="TreeGrafter"/>
</dbReference>
<dbReference type="InterPro" id="IPR012337">
    <property type="entry name" value="RNaseH-like_sf"/>
</dbReference>
<dbReference type="InterPro" id="IPR006641">
    <property type="entry name" value="YqgF/RNaseH-like_dom"/>
</dbReference>
<evidence type="ECO:0000256" key="3">
    <source>
        <dbReference type="ARBA" id="ARBA00022722"/>
    </source>
</evidence>